<feature type="transmembrane region" description="Helical" evidence="6">
    <location>
        <begin position="12"/>
        <end position="41"/>
    </location>
</feature>
<dbReference type="Proteomes" id="UP001497525">
    <property type="component" value="Unassembled WGS sequence"/>
</dbReference>
<evidence type="ECO:0000313" key="9">
    <source>
        <dbReference type="Proteomes" id="UP001497525"/>
    </source>
</evidence>
<name>A0AAV2TZ76_CALDB</name>
<comment type="similarity">
    <text evidence="2">Belongs to the DRAM/TMEM150 family.</text>
</comment>
<dbReference type="InterPro" id="IPR050911">
    <property type="entry name" value="DRAM/TMEM150_Autophagy_Mod"/>
</dbReference>
<keyword evidence="4 6" id="KW-1133">Transmembrane helix</keyword>
<evidence type="ECO:0000256" key="6">
    <source>
        <dbReference type="SAM" id="Phobius"/>
    </source>
</evidence>
<feature type="transmembrane region" description="Helical" evidence="6">
    <location>
        <begin position="94"/>
        <end position="114"/>
    </location>
</feature>
<dbReference type="PANTHER" id="PTHR21324:SF2">
    <property type="entry name" value="EG:22E5.9 PROTEIN"/>
    <property type="match status" value="1"/>
</dbReference>
<feature type="transmembrane region" description="Helical" evidence="6">
    <location>
        <begin position="53"/>
        <end position="73"/>
    </location>
</feature>
<gene>
    <name evidence="8" type="ORF">CDAUBV1_LOCUS16984</name>
</gene>
<keyword evidence="3 6" id="KW-0812">Transmembrane</keyword>
<reference evidence="8" key="1">
    <citation type="submission" date="2024-06" db="EMBL/GenBank/DDBJ databases">
        <authorList>
            <person name="Liu X."/>
            <person name="Lenzi L."/>
            <person name="Haldenby T S."/>
            <person name="Uol C."/>
        </authorList>
    </citation>
    <scope>NUCLEOTIDE SEQUENCE</scope>
</reference>
<feature type="domain" description="CWH43-like N-terminal" evidence="7">
    <location>
        <begin position="6"/>
        <end position="226"/>
    </location>
</feature>
<comment type="caution">
    <text evidence="8">The sequence shown here is derived from an EMBL/GenBank/DDBJ whole genome shotgun (WGS) entry which is preliminary data.</text>
</comment>
<feature type="transmembrane region" description="Helical" evidence="6">
    <location>
        <begin position="197"/>
        <end position="222"/>
    </location>
</feature>
<dbReference type="EMBL" id="CAXLJL010000933">
    <property type="protein sequence ID" value="CAL5141650.1"/>
    <property type="molecule type" value="Genomic_DNA"/>
</dbReference>
<dbReference type="Pfam" id="PF10277">
    <property type="entry name" value="Frag1"/>
    <property type="match status" value="1"/>
</dbReference>
<evidence type="ECO:0000256" key="1">
    <source>
        <dbReference type="ARBA" id="ARBA00004127"/>
    </source>
</evidence>
<dbReference type="PROSITE" id="PS51257">
    <property type="entry name" value="PROKAR_LIPOPROTEIN"/>
    <property type="match status" value="1"/>
</dbReference>
<organism evidence="8 9">
    <name type="scientific">Calicophoron daubneyi</name>
    <name type="common">Rumen fluke</name>
    <name type="synonym">Paramphistomum daubneyi</name>
    <dbReference type="NCBI Taxonomy" id="300641"/>
    <lineage>
        <taxon>Eukaryota</taxon>
        <taxon>Metazoa</taxon>
        <taxon>Spiralia</taxon>
        <taxon>Lophotrochozoa</taxon>
        <taxon>Platyhelminthes</taxon>
        <taxon>Trematoda</taxon>
        <taxon>Digenea</taxon>
        <taxon>Plagiorchiida</taxon>
        <taxon>Pronocephalata</taxon>
        <taxon>Paramphistomoidea</taxon>
        <taxon>Paramphistomidae</taxon>
        <taxon>Calicophoron</taxon>
    </lineage>
</organism>
<dbReference type="AlphaFoldDB" id="A0AAV2TZ76"/>
<sequence>MRTRSLKYLPIWFGTAMIGCFAITYAMSTSANDVSILFPYISDTGTLVPESCVFAQLLNICACLGGLCGYCWYGHQVYRIETLDCTKPHSKFARLTLGFGFVAALGISIVANFQETTMNVVHLIGALMTFGFGTVYCACVSHASRVYLGAPRWLWILRSILSFIDAVCFVITIAFIYLAGVTHHPPEKWDPDEPGYLFHSISVSCEWFMAACFIAFFFTMIYELRDYTLDSVKVRRRGISQEEEVYQVEI</sequence>
<dbReference type="PANTHER" id="PTHR21324">
    <property type="entry name" value="FASTING-INDUCIBLE INTEGRAL MEMBRANE PROTEIN TM6P1-RELATED"/>
    <property type="match status" value="1"/>
</dbReference>
<dbReference type="GO" id="GO:0012505">
    <property type="term" value="C:endomembrane system"/>
    <property type="evidence" value="ECO:0007669"/>
    <property type="project" value="UniProtKB-SubCell"/>
</dbReference>
<evidence type="ECO:0000256" key="3">
    <source>
        <dbReference type="ARBA" id="ARBA00022692"/>
    </source>
</evidence>
<evidence type="ECO:0000259" key="7">
    <source>
        <dbReference type="Pfam" id="PF10277"/>
    </source>
</evidence>
<dbReference type="InterPro" id="IPR019402">
    <property type="entry name" value="CWH43_N"/>
</dbReference>
<comment type="subcellular location">
    <subcellularLocation>
        <location evidence="1">Endomembrane system</location>
        <topology evidence="1">Multi-pass membrane protein</topology>
    </subcellularLocation>
</comment>
<evidence type="ECO:0000256" key="2">
    <source>
        <dbReference type="ARBA" id="ARBA00006565"/>
    </source>
</evidence>
<evidence type="ECO:0000313" key="8">
    <source>
        <dbReference type="EMBL" id="CAL5141650.1"/>
    </source>
</evidence>
<evidence type="ECO:0000256" key="4">
    <source>
        <dbReference type="ARBA" id="ARBA00022989"/>
    </source>
</evidence>
<protein>
    <recommendedName>
        <fullName evidence="7">CWH43-like N-terminal domain-containing protein</fullName>
    </recommendedName>
</protein>
<evidence type="ECO:0000256" key="5">
    <source>
        <dbReference type="ARBA" id="ARBA00023136"/>
    </source>
</evidence>
<accession>A0AAV2TZ76</accession>
<proteinExistence type="inferred from homology"/>
<keyword evidence="5 6" id="KW-0472">Membrane</keyword>
<feature type="transmembrane region" description="Helical" evidence="6">
    <location>
        <begin position="155"/>
        <end position="177"/>
    </location>
</feature>
<feature type="transmembrane region" description="Helical" evidence="6">
    <location>
        <begin position="120"/>
        <end position="143"/>
    </location>
</feature>